<evidence type="ECO:0000313" key="5">
    <source>
        <dbReference type="EMBL" id="GFO13715.1"/>
    </source>
</evidence>
<name>A0AAV4B284_9GAST</name>
<evidence type="ECO:0000313" key="6">
    <source>
        <dbReference type="Proteomes" id="UP000735302"/>
    </source>
</evidence>
<dbReference type="Proteomes" id="UP000735302">
    <property type="component" value="Unassembled WGS sequence"/>
</dbReference>
<organism evidence="5 6">
    <name type="scientific">Plakobranchus ocellatus</name>
    <dbReference type="NCBI Taxonomy" id="259542"/>
    <lineage>
        <taxon>Eukaryota</taxon>
        <taxon>Metazoa</taxon>
        <taxon>Spiralia</taxon>
        <taxon>Lophotrochozoa</taxon>
        <taxon>Mollusca</taxon>
        <taxon>Gastropoda</taxon>
        <taxon>Heterobranchia</taxon>
        <taxon>Euthyneura</taxon>
        <taxon>Panpulmonata</taxon>
        <taxon>Sacoglossa</taxon>
        <taxon>Placobranchoidea</taxon>
        <taxon>Plakobranchidae</taxon>
        <taxon>Plakobranchus</taxon>
    </lineage>
</organism>
<dbReference type="Pfam" id="PF14529">
    <property type="entry name" value="Exo_endo_phos_2"/>
    <property type="match status" value="1"/>
</dbReference>
<evidence type="ECO:0000256" key="1">
    <source>
        <dbReference type="ARBA" id="ARBA00000885"/>
    </source>
</evidence>
<evidence type="ECO:0000256" key="2">
    <source>
        <dbReference type="ARBA" id="ARBA00012485"/>
    </source>
</evidence>
<dbReference type="EC" id="2.3.2.26" evidence="2"/>
<feature type="domain" description="Endonuclease/exonuclease/phosphatase" evidence="4">
    <location>
        <begin position="319"/>
        <end position="416"/>
    </location>
</feature>
<dbReference type="AlphaFoldDB" id="A0AAV4B284"/>
<keyword evidence="6" id="KW-1185">Reference proteome</keyword>
<dbReference type="Gene3D" id="3.60.10.10">
    <property type="entry name" value="Endonuclease/exonuclease/phosphatase"/>
    <property type="match status" value="1"/>
</dbReference>
<dbReference type="InterPro" id="IPR005135">
    <property type="entry name" value="Endo/exonuclease/phosphatase"/>
</dbReference>
<proteinExistence type="predicted"/>
<dbReference type="PANTHER" id="PTHR45700">
    <property type="entry name" value="UBIQUITIN-PROTEIN LIGASE E3C"/>
    <property type="match status" value="1"/>
</dbReference>
<dbReference type="GO" id="GO:0016874">
    <property type="term" value="F:ligase activity"/>
    <property type="evidence" value="ECO:0007669"/>
    <property type="project" value="UniProtKB-KW"/>
</dbReference>
<dbReference type="EMBL" id="BLXT01004499">
    <property type="protein sequence ID" value="GFO13715.1"/>
    <property type="molecule type" value="Genomic_DNA"/>
</dbReference>
<keyword evidence="5" id="KW-0436">Ligase</keyword>
<evidence type="ECO:0000259" key="4">
    <source>
        <dbReference type="Pfam" id="PF14529"/>
    </source>
</evidence>
<dbReference type="InterPro" id="IPR036691">
    <property type="entry name" value="Endo/exonu/phosph_ase_sf"/>
</dbReference>
<evidence type="ECO:0000256" key="3">
    <source>
        <dbReference type="ARBA" id="ARBA00022679"/>
    </source>
</evidence>
<dbReference type="GO" id="GO:0000209">
    <property type="term" value="P:protein polyubiquitination"/>
    <property type="evidence" value="ECO:0007669"/>
    <property type="project" value="InterPro"/>
</dbReference>
<dbReference type="GO" id="GO:0006511">
    <property type="term" value="P:ubiquitin-dependent protein catabolic process"/>
    <property type="evidence" value="ECO:0007669"/>
    <property type="project" value="TreeGrafter"/>
</dbReference>
<reference evidence="5 6" key="1">
    <citation type="journal article" date="2021" name="Elife">
        <title>Chloroplast acquisition without the gene transfer in kleptoplastic sea slugs, Plakobranchus ocellatus.</title>
        <authorList>
            <person name="Maeda T."/>
            <person name="Takahashi S."/>
            <person name="Yoshida T."/>
            <person name="Shimamura S."/>
            <person name="Takaki Y."/>
            <person name="Nagai Y."/>
            <person name="Toyoda A."/>
            <person name="Suzuki Y."/>
            <person name="Arimoto A."/>
            <person name="Ishii H."/>
            <person name="Satoh N."/>
            <person name="Nishiyama T."/>
            <person name="Hasebe M."/>
            <person name="Maruyama T."/>
            <person name="Minagawa J."/>
            <person name="Obokata J."/>
            <person name="Shigenobu S."/>
        </authorList>
    </citation>
    <scope>NUCLEOTIDE SEQUENCE [LARGE SCALE GENOMIC DNA]</scope>
</reference>
<dbReference type="PANTHER" id="PTHR45700:SF3">
    <property type="entry name" value="UBIQUITIN-PROTEIN LIGASE E3B"/>
    <property type="match status" value="1"/>
</dbReference>
<dbReference type="SUPFAM" id="SSF56219">
    <property type="entry name" value="DNase I-like"/>
    <property type="match status" value="1"/>
</dbReference>
<comment type="catalytic activity">
    <reaction evidence="1">
        <text>S-ubiquitinyl-[E2 ubiquitin-conjugating enzyme]-L-cysteine + [acceptor protein]-L-lysine = [E2 ubiquitin-conjugating enzyme]-L-cysteine + N(6)-ubiquitinyl-[acceptor protein]-L-lysine.</text>
        <dbReference type="EC" id="2.3.2.26"/>
    </reaction>
</comment>
<gene>
    <name evidence="5" type="ORF">PoB_004022000</name>
</gene>
<accession>A0AAV4B284</accession>
<comment type="caution">
    <text evidence="5">The sequence shown here is derived from an EMBL/GenBank/DDBJ whole genome shotgun (WGS) entry which is preliminary data.</text>
</comment>
<sequence length="600" mass="69335">MVMCRLRVGHTWLTESYILKNEEEPFRYACDSLHTVRHILIECPDFQITRGRYFSVTDLYRLFQEVNPSRIVGLAYNETLLPILWRFLCDLGPHCGLKTFIELLTQAPNSTIDPIFSLLSLFCETASHMITTLDDMEMLEQQKIFSVPDYVRMSEFLNLFIFKVIWNNLISIDHALNCQVYNSCLTLLMILHERDSRHSFTPANHWLIREVKPSTFISELEKEKGTALFLLQKVPHIIPFNERVIIFRKNVIREKEALGLTESACASVQSSRFTIHHITVHRSRIIEDGYRQLAQLPVRALKGFIRVKFINEMVFSKLSLAELFEQLPKPFLVLGDFNMYSPACGDSHRDGQGRMLKEFTAENDLIILNSGEQTFVHSAYHSTSAIDLAVASPSIAVECSWAAHNDLCGSDHFPIFLTLTSNFSPNVNTTSFNFQKADWSRFGDLSRLSLDDSLADIEQFTSKLLDAARSSIPFHKGTKCKTRVPWFTQECRQAHRERKKAQRKYFKAPSFENFINFKKQKAEAKFVIKTYKKQSWKTYVSSLNSNTSSKTVWKKKRKIKGKNCAPSCHLKKDGRIISDFKDHADYLAETFKKLLLKKLF</sequence>
<dbReference type="GO" id="GO:0061630">
    <property type="term" value="F:ubiquitin protein ligase activity"/>
    <property type="evidence" value="ECO:0007669"/>
    <property type="project" value="UniProtKB-EC"/>
</dbReference>
<protein>
    <recommendedName>
        <fullName evidence="2">HECT-type E3 ubiquitin transferase</fullName>
        <ecNumber evidence="2">2.3.2.26</ecNumber>
    </recommendedName>
</protein>
<dbReference type="InterPro" id="IPR044611">
    <property type="entry name" value="E3A/B/C-like"/>
</dbReference>
<keyword evidence="3" id="KW-0808">Transferase</keyword>